<feature type="transmembrane region" description="Helical" evidence="9">
    <location>
        <begin position="287"/>
        <end position="305"/>
    </location>
</feature>
<dbReference type="Pfam" id="PF02653">
    <property type="entry name" value="BPD_transp_2"/>
    <property type="match status" value="1"/>
</dbReference>
<feature type="transmembrane region" description="Helical" evidence="9">
    <location>
        <begin position="230"/>
        <end position="252"/>
    </location>
</feature>
<evidence type="ECO:0000256" key="2">
    <source>
        <dbReference type="ARBA" id="ARBA00022448"/>
    </source>
</evidence>
<evidence type="ECO:0000256" key="3">
    <source>
        <dbReference type="ARBA" id="ARBA00022475"/>
    </source>
</evidence>
<feature type="transmembrane region" description="Helical" evidence="9">
    <location>
        <begin position="259"/>
        <end position="281"/>
    </location>
</feature>
<dbReference type="PANTHER" id="PTHR11795:SF442">
    <property type="entry name" value="ABC TRANSPORTER ATP-BINDING PROTEIN"/>
    <property type="match status" value="1"/>
</dbReference>
<keyword evidence="6 9" id="KW-1133">Transmembrane helix</keyword>
<comment type="subcellular location">
    <subcellularLocation>
        <location evidence="1">Cell membrane</location>
        <topology evidence="1">Multi-pass membrane protein</topology>
    </subcellularLocation>
</comment>
<sequence>MSVQSFVQWFAVNLLNGVSVGLLLFMLSAGLTLIFSMLGVLNFAHASFYMLGAYAGYALSARGGFWFALIAAPLFVGALGALFERLLLRRVHARGALAELLLTFGAAYLIAEAVKLVWGLAPVAASIPASLDGPLFTLYGAAFPRYRAFMMVLSVAMLVALYAVLRVSRTGLILRAALTHPATVETLGHDVPRVFTMVFAVGTALAALAGVIGAPLSVIEPSMADSMGPIVFVVVVIGGLGSLGGALAASLLIGCVQTFAVATSVSLGGIAAIFGAALPAAWASLTVAQVAPVLPYLLLVAMLSVRPRGLFGERGDDA</sequence>
<dbReference type="GO" id="GO:0005886">
    <property type="term" value="C:plasma membrane"/>
    <property type="evidence" value="ECO:0007669"/>
    <property type="project" value="UniProtKB-SubCell"/>
</dbReference>
<evidence type="ECO:0000313" key="10">
    <source>
        <dbReference type="EMBL" id="SAL79628.1"/>
    </source>
</evidence>
<feature type="transmembrane region" description="Helical" evidence="9">
    <location>
        <begin position="100"/>
        <end position="125"/>
    </location>
</feature>
<feature type="transmembrane region" description="Helical" evidence="9">
    <location>
        <begin position="65"/>
        <end position="88"/>
    </location>
</feature>
<feature type="transmembrane region" description="Helical" evidence="9">
    <location>
        <begin position="194"/>
        <end position="218"/>
    </location>
</feature>
<keyword evidence="2" id="KW-0813">Transport</keyword>
<dbReference type="PANTHER" id="PTHR11795">
    <property type="entry name" value="BRANCHED-CHAIN AMINO ACID TRANSPORT SYSTEM PERMEASE PROTEIN LIVH"/>
    <property type="match status" value="1"/>
</dbReference>
<dbReference type="AlphaFoldDB" id="A0A158KEQ5"/>
<feature type="transmembrane region" description="Helical" evidence="9">
    <location>
        <begin position="145"/>
        <end position="165"/>
    </location>
</feature>
<dbReference type="InterPro" id="IPR001851">
    <property type="entry name" value="ABC_transp_permease"/>
</dbReference>
<name>A0A158KEQ5_9BURK</name>
<feature type="transmembrane region" description="Helical" evidence="9">
    <location>
        <begin position="6"/>
        <end position="27"/>
    </location>
</feature>
<keyword evidence="3" id="KW-1003">Cell membrane</keyword>
<dbReference type="GO" id="GO:0022857">
    <property type="term" value="F:transmembrane transporter activity"/>
    <property type="evidence" value="ECO:0007669"/>
    <property type="project" value="InterPro"/>
</dbReference>
<comment type="caution">
    <text evidence="10">The sequence shown here is derived from an EMBL/GenBank/DDBJ whole genome shotgun (WGS) entry which is preliminary data.</text>
</comment>
<keyword evidence="11" id="KW-1185">Reference proteome</keyword>
<evidence type="ECO:0000256" key="4">
    <source>
        <dbReference type="ARBA" id="ARBA00022692"/>
    </source>
</evidence>
<feature type="transmembrane region" description="Helical" evidence="9">
    <location>
        <begin position="34"/>
        <end position="59"/>
    </location>
</feature>
<organism evidence="10 11">
    <name type="scientific">Caballeronia choica</name>
    <dbReference type="NCBI Taxonomy" id="326476"/>
    <lineage>
        <taxon>Bacteria</taxon>
        <taxon>Pseudomonadati</taxon>
        <taxon>Pseudomonadota</taxon>
        <taxon>Betaproteobacteria</taxon>
        <taxon>Burkholderiales</taxon>
        <taxon>Burkholderiaceae</taxon>
        <taxon>Caballeronia</taxon>
    </lineage>
</organism>
<evidence type="ECO:0000256" key="6">
    <source>
        <dbReference type="ARBA" id="ARBA00022989"/>
    </source>
</evidence>
<dbReference type="Proteomes" id="UP000054770">
    <property type="component" value="Unassembled WGS sequence"/>
</dbReference>
<keyword evidence="4 9" id="KW-0812">Transmembrane</keyword>
<evidence type="ECO:0000256" key="5">
    <source>
        <dbReference type="ARBA" id="ARBA00022970"/>
    </source>
</evidence>
<evidence type="ECO:0000313" key="11">
    <source>
        <dbReference type="Proteomes" id="UP000054770"/>
    </source>
</evidence>
<dbReference type="InterPro" id="IPR052157">
    <property type="entry name" value="BCAA_transport_permease"/>
</dbReference>
<dbReference type="CDD" id="cd06582">
    <property type="entry name" value="TM_PBP1_LivH_like"/>
    <property type="match status" value="1"/>
</dbReference>
<keyword evidence="5" id="KW-0029">Amino-acid transport</keyword>
<comment type="similarity">
    <text evidence="8">Belongs to the binding-protein-dependent transport system permease family. LivHM subfamily.</text>
</comment>
<accession>A0A158KEQ5</accession>
<dbReference type="GO" id="GO:0006865">
    <property type="term" value="P:amino acid transport"/>
    <property type="evidence" value="ECO:0007669"/>
    <property type="project" value="UniProtKB-KW"/>
</dbReference>
<evidence type="ECO:0000256" key="1">
    <source>
        <dbReference type="ARBA" id="ARBA00004651"/>
    </source>
</evidence>
<evidence type="ECO:0000256" key="7">
    <source>
        <dbReference type="ARBA" id="ARBA00023136"/>
    </source>
</evidence>
<evidence type="ECO:0000256" key="8">
    <source>
        <dbReference type="ARBA" id="ARBA00037998"/>
    </source>
</evidence>
<proteinExistence type="inferred from homology"/>
<keyword evidence="7 9" id="KW-0472">Membrane</keyword>
<gene>
    <name evidence="10" type="ORF">AWB68_05675</name>
</gene>
<evidence type="ECO:0000256" key="9">
    <source>
        <dbReference type="SAM" id="Phobius"/>
    </source>
</evidence>
<protein>
    <submittedName>
        <fullName evidence="10">Branched amino acid transport system, membrane protein</fullName>
    </submittedName>
</protein>
<reference evidence="10" key="1">
    <citation type="submission" date="2016-01" db="EMBL/GenBank/DDBJ databases">
        <authorList>
            <person name="Peeters C."/>
        </authorList>
    </citation>
    <scope>NUCLEOTIDE SEQUENCE [LARGE SCALE GENOMIC DNA]</scope>
    <source>
        <strain evidence="10">LMG 22940</strain>
    </source>
</reference>
<dbReference type="EMBL" id="FCON02000086">
    <property type="protein sequence ID" value="SAL79628.1"/>
    <property type="molecule type" value="Genomic_DNA"/>
</dbReference>